<keyword evidence="1" id="KW-1133">Transmembrane helix</keyword>
<keyword evidence="1" id="KW-0472">Membrane</keyword>
<gene>
    <name evidence="2" type="ORF">A3G64_02290</name>
</gene>
<sequence>MPQEAPQPIPPALAGQSPAPKRKLWKFVVAFLAIILIAAAGYWAWTTYLSPEAKRSRAATENYERLYKGLVTDFEDAMKADTWGGKTPQETLDLFIDALRKGDVELASKYFLIETTVNDPNYLTRNEWVLALEQAKEDGRLDEIADLVSRATPDIENRAYEEDYKFAIFDDSKKLDGYINMQLNTSSGVWKIESL</sequence>
<accession>A0A1G2CMJ0</accession>
<keyword evidence="1" id="KW-0812">Transmembrane</keyword>
<evidence type="ECO:0000256" key="1">
    <source>
        <dbReference type="SAM" id="Phobius"/>
    </source>
</evidence>
<evidence type="ECO:0000313" key="2">
    <source>
        <dbReference type="EMBL" id="OGZ02624.1"/>
    </source>
</evidence>
<name>A0A1G2CMJ0_9BACT</name>
<reference evidence="2 3" key="1">
    <citation type="journal article" date="2016" name="Nat. Commun.">
        <title>Thousands of microbial genomes shed light on interconnected biogeochemical processes in an aquifer system.</title>
        <authorList>
            <person name="Anantharaman K."/>
            <person name="Brown C.T."/>
            <person name="Hug L.A."/>
            <person name="Sharon I."/>
            <person name="Castelle C.J."/>
            <person name="Probst A.J."/>
            <person name="Thomas B.C."/>
            <person name="Singh A."/>
            <person name="Wilkins M.J."/>
            <person name="Karaoz U."/>
            <person name="Brodie E.L."/>
            <person name="Williams K.H."/>
            <person name="Hubbard S.S."/>
            <person name="Banfield J.F."/>
        </authorList>
    </citation>
    <scope>NUCLEOTIDE SEQUENCE [LARGE SCALE GENOMIC DNA]</scope>
</reference>
<dbReference type="AlphaFoldDB" id="A0A1G2CMJ0"/>
<dbReference type="Proteomes" id="UP000179281">
    <property type="component" value="Unassembled WGS sequence"/>
</dbReference>
<evidence type="ECO:0008006" key="4">
    <source>
        <dbReference type="Google" id="ProtNLM"/>
    </source>
</evidence>
<dbReference type="EMBL" id="MHLD01000013">
    <property type="protein sequence ID" value="OGZ02624.1"/>
    <property type="molecule type" value="Genomic_DNA"/>
</dbReference>
<proteinExistence type="predicted"/>
<organism evidence="2 3">
    <name type="scientific">Candidatus Liptonbacteria bacterium RIFCSPLOWO2_12_FULL_60_15</name>
    <dbReference type="NCBI Taxonomy" id="1798653"/>
    <lineage>
        <taxon>Bacteria</taxon>
        <taxon>Candidatus Liptoniibacteriota</taxon>
    </lineage>
</organism>
<comment type="caution">
    <text evidence="2">The sequence shown here is derived from an EMBL/GenBank/DDBJ whole genome shotgun (WGS) entry which is preliminary data.</text>
</comment>
<feature type="transmembrane region" description="Helical" evidence="1">
    <location>
        <begin position="24"/>
        <end position="45"/>
    </location>
</feature>
<protein>
    <recommendedName>
        <fullName evidence="4">DUF4878 domain-containing protein</fullName>
    </recommendedName>
</protein>
<evidence type="ECO:0000313" key="3">
    <source>
        <dbReference type="Proteomes" id="UP000179281"/>
    </source>
</evidence>